<feature type="transmembrane region" description="Helical" evidence="1">
    <location>
        <begin position="61"/>
        <end position="80"/>
    </location>
</feature>
<feature type="transmembrane region" description="Helical" evidence="1">
    <location>
        <begin position="164"/>
        <end position="183"/>
    </location>
</feature>
<dbReference type="Gene3D" id="1.20.144.10">
    <property type="entry name" value="Phosphatidic acid phosphatase type 2/haloperoxidase"/>
    <property type="match status" value="1"/>
</dbReference>
<feature type="domain" description="Phosphatidic acid phosphatase type 2/haloperoxidase" evidence="2">
    <location>
        <begin position="61"/>
        <end position="179"/>
    </location>
</feature>
<evidence type="ECO:0000256" key="1">
    <source>
        <dbReference type="SAM" id="Phobius"/>
    </source>
</evidence>
<protein>
    <submittedName>
        <fullName evidence="3">Phosphatase PAP2 family protein</fullName>
    </submittedName>
</protein>
<reference evidence="3 4" key="1">
    <citation type="submission" date="2023-12" db="EMBL/GenBank/DDBJ databases">
        <title>Genome sequencing and assembly of bacterial species from a model synthetic community.</title>
        <authorList>
            <person name="Hogle S.L."/>
        </authorList>
    </citation>
    <scope>NUCLEOTIDE SEQUENCE [LARGE SCALE GENOMIC DNA]</scope>
    <source>
        <strain evidence="3 4">HAMBI 2494</strain>
    </source>
</reference>
<keyword evidence="4" id="KW-1185">Reference proteome</keyword>
<evidence type="ECO:0000313" key="4">
    <source>
        <dbReference type="Proteomes" id="UP001325479"/>
    </source>
</evidence>
<dbReference type="PANTHER" id="PTHR14969">
    <property type="entry name" value="SPHINGOSINE-1-PHOSPHATE PHOSPHOHYDROLASE"/>
    <property type="match status" value="1"/>
</dbReference>
<dbReference type="Pfam" id="PF01569">
    <property type="entry name" value="PAP2"/>
    <property type="match status" value="1"/>
</dbReference>
<dbReference type="PANTHER" id="PTHR14969:SF13">
    <property type="entry name" value="AT30094P"/>
    <property type="match status" value="1"/>
</dbReference>
<sequence length="231" mass="25912">MSGFDTVVQTFVVNHAAHSAIINHAIRTIAALYLFKGLMLIAALWWIWFTPGERREWAREMVVVTIASGFIALMTGRLLAHALPFRERPIYDTTLHLDFPAVGLGDSVMRTWSSFPSDHAMLWFAIATGIFLVWRGIGTLALIYTAVFICAPRVYLGLHYPTDVIAGAVIGIVITCVLTRDVVRTRIARPILYGVERFPGPGYMLAFLLSYELITQFDELMQLWHSAAKVL</sequence>
<keyword evidence="1" id="KW-1133">Transmembrane helix</keyword>
<name>A0ABZ0WV20_9BURK</name>
<dbReference type="Proteomes" id="UP001325479">
    <property type="component" value="Chromosome"/>
</dbReference>
<proteinExistence type="predicted"/>
<dbReference type="SUPFAM" id="SSF48317">
    <property type="entry name" value="Acid phosphatase/Vanadium-dependent haloperoxidase"/>
    <property type="match status" value="1"/>
</dbReference>
<feature type="transmembrane region" description="Helical" evidence="1">
    <location>
        <begin position="120"/>
        <end position="144"/>
    </location>
</feature>
<dbReference type="EMBL" id="CP139965">
    <property type="protein sequence ID" value="WQD81085.1"/>
    <property type="molecule type" value="Genomic_DNA"/>
</dbReference>
<gene>
    <name evidence="3" type="ORF">U0042_19640</name>
</gene>
<feature type="transmembrane region" description="Helical" evidence="1">
    <location>
        <begin position="29"/>
        <end position="49"/>
    </location>
</feature>
<dbReference type="InterPro" id="IPR036938">
    <property type="entry name" value="PAP2/HPO_sf"/>
</dbReference>
<keyword evidence="1" id="KW-0812">Transmembrane</keyword>
<keyword evidence="1" id="KW-0472">Membrane</keyword>
<dbReference type="RefSeq" id="WP_114814222.1">
    <property type="nucleotide sequence ID" value="NZ_CP139965.1"/>
</dbReference>
<dbReference type="InterPro" id="IPR000326">
    <property type="entry name" value="PAP2/HPO"/>
</dbReference>
<accession>A0ABZ0WV20</accession>
<organism evidence="3 4">
    <name type="scientific">Paraburkholderia kururiensis</name>
    <dbReference type="NCBI Taxonomy" id="984307"/>
    <lineage>
        <taxon>Bacteria</taxon>
        <taxon>Pseudomonadati</taxon>
        <taxon>Pseudomonadota</taxon>
        <taxon>Betaproteobacteria</taxon>
        <taxon>Burkholderiales</taxon>
        <taxon>Burkholderiaceae</taxon>
        <taxon>Paraburkholderia</taxon>
    </lineage>
</organism>
<evidence type="ECO:0000313" key="3">
    <source>
        <dbReference type="EMBL" id="WQD81085.1"/>
    </source>
</evidence>
<dbReference type="SMART" id="SM00014">
    <property type="entry name" value="acidPPc"/>
    <property type="match status" value="1"/>
</dbReference>
<evidence type="ECO:0000259" key="2">
    <source>
        <dbReference type="SMART" id="SM00014"/>
    </source>
</evidence>